<dbReference type="RefSeq" id="WP_343856791.1">
    <property type="nucleotide sequence ID" value="NZ_BAAAFD010000002.1"/>
</dbReference>
<keyword evidence="1" id="KW-0812">Transmembrane</keyword>
<dbReference type="Proteomes" id="UP001500359">
    <property type="component" value="Unassembled WGS sequence"/>
</dbReference>
<name>A0ABN1LEY9_9ALTE</name>
<comment type="caution">
    <text evidence="2">The sequence shown here is derived from an EMBL/GenBank/DDBJ whole genome shotgun (WGS) entry which is preliminary data.</text>
</comment>
<gene>
    <name evidence="2" type="ORF">GCM10009114_08070</name>
</gene>
<evidence type="ECO:0000256" key="1">
    <source>
        <dbReference type="SAM" id="Phobius"/>
    </source>
</evidence>
<organism evidence="2 3">
    <name type="scientific">Aliiglaciecola litoralis</name>
    <dbReference type="NCBI Taxonomy" id="582857"/>
    <lineage>
        <taxon>Bacteria</taxon>
        <taxon>Pseudomonadati</taxon>
        <taxon>Pseudomonadota</taxon>
        <taxon>Gammaproteobacteria</taxon>
        <taxon>Alteromonadales</taxon>
        <taxon>Alteromonadaceae</taxon>
        <taxon>Aliiglaciecola</taxon>
    </lineage>
</organism>
<evidence type="ECO:0000313" key="2">
    <source>
        <dbReference type="EMBL" id="GAA0853940.1"/>
    </source>
</evidence>
<keyword evidence="3" id="KW-1185">Reference proteome</keyword>
<accession>A0ABN1LEY9</accession>
<keyword evidence="1" id="KW-0472">Membrane</keyword>
<feature type="transmembrane region" description="Helical" evidence="1">
    <location>
        <begin position="15"/>
        <end position="33"/>
    </location>
</feature>
<keyword evidence="1" id="KW-1133">Transmembrane helix</keyword>
<proteinExistence type="predicted"/>
<dbReference type="EMBL" id="BAAAFD010000002">
    <property type="protein sequence ID" value="GAA0853940.1"/>
    <property type="molecule type" value="Genomic_DNA"/>
</dbReference>
<protein>
    <submittedName>
        <fullName evidence="2">Uncharacterized protein</fullName>
    </submittedName>
</protein>
<evidence type="ECO:0000313" key="3">
    <source>
        <dbReference type="Proteomes" id="UP001500359"/>
    </source>
</evidence>
<sequence>MILSRVTKHVKEQNWFAVFIDFLIVVVGVFMGLQVTNWHAEQVGEQQAQVLLKRLSVDLKNDHDAMMSVVNYHIVVKQYAMRAVDALNGENAIKDEDFVIATYQASQINPAWSNRATYNEMLSTGQINLIKNEPLKDALFAYYSGDYATDPLNTTIAPYREFIRGEMPIAIQNAIKKDCGDQQIEVAHTFSNTLPANCDLPLADELFKKTALFLRAKSEMLSNLQYQIAVNDTQVDNLKRLAVESLTLIQAIEEAQP</sequence>
<reference evidence="2 3" key="1">
    <citation type="journal article" date="2019" name="Int. J. Syst. Evol. Microbiol.">
        <title>The Global Catalogue of Microorganisms (GCM) 10K type strain sequencing project: providing services to taxonomists for standard genome sequencing and annotation.</title>
        <authorList>
            <consortium name="The Broad Institute Genomics Platform"/>
            <consortium name="The Broad Institute Genome Sequencing Center for Infectious Disease"/>
            <person name="Wu L."/>
            <person name="Ma J."/>
        </authorList>
    </citation>
    <scope>NUCLEOTIDE SEQUENCE [LARGE SCALE GENOMIC DNA]</scope>
    <source>
        <strain evidence="2 3">JCM 15896</strain>
    </source>
</reference>